<evidence type="ECO:0000313" key="3">
    <source>
        <dbReference type="Proteomes" id="UP001595645"/>
    </source>
</evidence>
<reference evidence="3" key="1">
    <citation type="journal article" date="2019" name="Int. J. Syst. Evol. Microbiol.">
        <title>The Global Catalogue of Microorganisms (GCM) 10K type strain sequencing project: providing services to taxonomists for standard genome sequencing and annotation.</title>
        <authorList>
            <consortium name="The Broad Institute Genomics Platform"/>
            <consortium name="The Broad Institute Genome Sequencing Center for Infectious Disease"/>
            <person name="Wu L."/>
            <person name="Ma J."/>
        </authorList>
    </citation>
    <scope>NUCLEOTIDE SEQUENCE [LARGE SCALE GENOMIC DNA]</scope>
    <source>
        <strain evidence="3">CGMCC 4.7676</strain>
    </source>
</reference>
<accession>A0ABV7P4D9</accession>
<keyword evidence="3" id="KW-1185">Reference proteome</keyword>
<comment type="caution">
    <text evidence="2">The sequence shown here is derived from an EMBL/GenBank/DDBJ whole genome shotgun (WGS) entry which is preliminary data.</text>
</comment>
<dbReference type="InterPro" id="IPR046259">
    <property type="entry name" value="DUF6292"/>
</dbReference>
<proteinExistence type="predicted"/>
<dbReference type="EMBL" id="JBHRWK010000038">
    <property type="protein sequence ID" value="MFC3452656.1"/>
    <property type="molecule type" value="Genomic_DNA"/>
</dbReference>
<dbReference type="Proteomes" id="UP001595645">
    <property type="component" value="Unassembled WGS sequence"/>
</dbReference>
<gene>
    <name evidence="2" type="ORF">ACFOSH_24740</name>
</gene>
<feature type="domain" description="DUF6292" evidence="1">
    <location>
        <begin position="14"/>
        <end position="61"/>
    </location>
</feature>
<dbReference type="RefSeq" id="WP_378241502.1">
    <property type="nucleotide sequence ID" value="NZ_JBHRWK010000038.1"/>
</dbReference>
<dbReference type="Pfam" id="PF19809">
    <property type="entry name" value="DUF6292"/>
    <property type="match status" value="1"/>
</dbReference>
<evidence type="ECO:0000259" key="1">
    <source>
        <dbReference type="Pfam" id="PF19809"/>
    </source>
</evidence>
<name>A0ABV7P4D9_9PSEU</name>
<evidence type="ECO:0000313" key="2">
    <source>
        <dbReference type="EMBL" id="MFC3452656.1"/>
    </source>
</evidence>
<protein>
    <submittedName>
        <fullName evidence="2">DUF6292 family protein</fullName>
    </submittedName>
</protein>
<organism evidence="2 3">
    <name type="scientific">Amycolatopsis speibonae</name>
    <dbReference type="NCBI Taxonomy" id="1450224"/>
    <lineage>
        <taxon>Bacteria</taxon>
        <taxon>Bacillati</taxon>
        <taxon>Actinomycetota</taxon>
        <taxon>Actinomycetes</taxon>
        <taxon>Pseudonocardiales</taxon>
        <taxon>Pseudonocardiaceae</taxon>
        <taxon>Amycolatopsis</taxon>
    </lineage>
</organism>
<sequence>MLSHRVCPCHAKDTDVSGEDVALVWDEKPGWAVALEINSGFELVTVRYLAGDVLAAPGVVGR</sequence>